<dbReference type="Proteomes" id="UP000589516">
    <property type="component" value="Unassembled WGS sequence"/>
</dbReference>
<dbReference type="InterPro" id="IPR023451">
    <property type="entry name" value="Thymidate_synth/dCMP_Mease_dom"/>
</dbReference>
<keyword evidence="3 6" id="KW-0808">Transferase</keyword>
<feature type="domain" description="Thymidylate synthase/dCMP hydroxymethylase" evidence="5">
    <location>
        <begin position="2"/>
        <end position="292"/>
    </location>
</feature>
<dbReference type="Pfam" id="PF00303">
    <property type="entry name" value="Thymidylat_synt"/>
    <property type="match status" value="1"/>
</dbReference>
<dbReference type="PRINTS" id="PR00108">
    <property type="entry name" value="THYMDSNTHASE"/>
</dbReference>
<dbReference type="HAMAP" id="MF_00008">
    <property type="entry name" value="Thymidy_synth_bact"/>
    <property type="match status" value="1"/>
</dbReference>
<organism evidence="6 7">
    <name type="scientific">Marine Group III euryarchaeote</name>
    <dbReference type="NCBI Taxonomy" id="2173149"/>
    <lineage>
        <taxon>Archaea</taxon>
        <taxon>Methanobacteriati</taxon>
        <taxon>Thermoplasmatota</taxon>
        <taxon>Thermoplasmata</taxon>
        <taxon>Candidatus Thermoprofundales</taxon>
    </lineage>
</organism>
<keyword evidence="2 6" id="KW-0489">Methyltransferase</keyword>
<evidence type="ECO:0000256" key="4">
    <source>
        <dbReference type="NCBIfam" id="TIGR03284"/>
    </source>
</evidence>
<dbReference type="GO" id="GO:0004799">
    <property type="term" value="F:thymidylate synthase activity"/>
    <property type="evidence" value="ECO:0007669"/>
    <property type="project" value="UniProtKB-UniRule"/>
</dbReference>
<evidence type="ECO:0000313" key="7">
    <source>
        <dbReference type="Proteomes" id="UP000589516"/>
    </source>
</evidence>
<dbReference type="EC" id="2.1.1.45" evidence="1 4"/>
<sequence length="292" mass="32964">MKQYLELVEEVLDRGTRKQNRTGVDTISAFNINYAIDLAEGFPLLTTKEISWKNIVVENLWFLSGDRHIGLLQKHGCKFWDPWADAEGFVPSAYGNFWRHFPVHAEEETEFNDQVRYVLRTLRENPASRRMVISAWAPGNAQQSQLPPCHLMFIFNVQYGADGEPYLCLHLTQRSCDVALGVPYNIAGYAFLLSLFAHLAGMRAGTFGHSLVDAHIYTAKPDGSMGEYDHVPGLRQQLQREPRQLPRLVISPDLKTLDDVLALCDADLDDILGAFRLDGYDPQPAISFKVAV</sequence>
<dbReference type="PANTHER" id="PTHR11548:SF1">
    <property type="entry name" value="THYMIDYLATE SYNTHASE 1"/>
    <property type="match status" value="1"/>
</dbReference>
<dbReference type="GO" id="GO:0032259">
    <property type="term" value="P:methylation"/>
    <property type="evidence" value="ECO:0007669"/>
    <property type="project" value="UniProtKB-KW"/>
</dbReference>
<dbReference type="CDD" id="cd00351">
    <property type="entry name" value="TS_Pyrimidine_HMase"/>
    <property type="match status" value="1"/>
</dbReference>
<proteinExistence type="inferred from homology"/>
<evidence type="ECO:0000256" key="3">
    <source>
        <dbReference type="ARBA" id="ARBA00022679"/>
    </source>
</evidence>
<evidence type="ECO:0000259" key="5">
    <source>
        <dbReference type="Pfam" id="PF00303"/>
    </source>
</evidence>
<dbReference type="InterPro" id="IPR000398">
    <property type="entry name" value="Thymidylate_synthase"/>
</dbReference>
<comment type="caution">
    <text evidence="6">The sequence shown here is derived from an EMBL/GenBank/DDBJ whole genome shotgun (WGS) entry which is preliminary data.</text>
</comment>
<evidence type="ECO:0000256" key="1">
    <source>
        <dbReference type="ARBA" id="ARBA00011947"/>
    </source>
</evidence>
<dbReference type="Gene3D" id="3.30.572.10">
    <property type="entry name" value="Thymidylate synthase/dCMP hydroxymethylase domain"/>
    <property type="match status" value="1"/>
</dbReference>
<dbReference type="InterPro" id="IPR045097">
    <property type="entry name" value="Thymidate_synth/dCMP_Mease"/>
</dbReference>
<dbReference type="PANTHER" id="PTHR11548">
    <property type="entry name" value="THYMIDYLATE SYNTHASE 1"/>
    <property type="match status" value="1"/>
</dbReference>
<gene>
    <name evidence="6" type="primary">thyA</name>
    <name evidence="6" type="ORF">EYQ16_02405</name>
</gene>
<evidence type="ECO:0000256" key="2">
    <source>
        <dbReference type="ARBA" id="ARBA00022603"/>
    </source>
</evidence>
<dbReference type="EMBL" id="DUAV01000021">
    <property type="protein sequence ID" value="HIG63354.1"/>
    <property type="molecule type" value="Genomic_DNA"/>
</dbReference>
<reference evidence="7" key="1">
    <citation type="journal article" date="2019" name="bioRxiv">
        <title>Genome diversification in globally distributed novel marine Proteobacteria is linked to environmental adaptation.</title>
        <authorList>
            <person name="Zhou Z."/>
            <person name="Tran P.Q."/>
            <person name="Kieft K."/>
            <person name="Anantharaman K."/>
        </authorList>
    </citation>
    <scope>NUCLEOTIDE SEQUENCE [LARGE SCALE GENOMIC DNA]</scope>
</reference>
<dbReference type="AlphaFoldDB" id="A0A7C7ZD95"/>
<dbReference type="InterPro" id="IPR036926">
    <property type="entry name" value="Thymidate_synth/dCMP_Mease_sf"/>
</dbReference>
<dbReference type="GO" id="GO:0006231">
    <property type="term" value="P:dTMP biosynthetic process"/>
    <property type="evidence" value="ECO:0007669"/>
    <property type="project" value="InterPro"/>
</dbReference>
<accession>A0A7C7ZD95</accession>
<dbReference type="GO" id="GO:0005829">
    <property type="term" value="C:cytosol"/>
    <property type="evidence" value="ECO:0007669"/>
    <property type="project" value="TreeGrafter"/>
</dbReference>
<name>A0A7C7ZD95_9ARCH</name>
<dbReference type="SUPFAM" id="SSF55831">
    <property type="entry name" value="Thymidylate synthase/dCMP hydroxymethylase"/>
    <property type="match status" value="1"/>
</dbReference>
<dbReference type="NCBIfam" id="TIGR03284">
    <property type="entry name" value="thym_sym"/>
    <property type="match status" value="1"/>
</dbReference>
<protein>
    <recommendedName>
        <fullName evidence="1 4">Thymidylate synthase</fullName>
        <ecNumber evidence="1 4">2.1.1.45</ecNumber>
    </recommendedName>
</protein>
<evidence type="ECO:0000313" key="6">
    <source>
        <dbReference type="EMBL" id="HIG63354.1"/>
    </source>
</evidence>